<comment type="catalytic activity">
    <reaction evidence="8">
        <text>RNA(n) + a ribonucleoside 5'-triphosphate = RNA(n+1) + diphosphate</text>
        <dbReference type="Rhea" id="RHEA:21248"/>
        <dbReference type="Rhea" id="RHEA-COMP:14527"/>
        <dbReference type="Rhea" id="RHEA-COMP:17342"/>
        <dbReference type="ChEBI" id="CHEBI:33019"/>
        <dbReference type="ChEBI" id="CHEBI:61557"/>
        <dbReference type="ChEBI" id="CHEBI:140395"/>
        <dbReference type="EC" id="2.7.7.6"/>
    </reaction>
</comment>
<dbReference type="SUPFAM" id="SSF56672">
    <property type="entry name" value="DNA/RNA polymerases"/>
    <property type="match status" value="1"/>
</dbReference>
<keyword evidence="11" id="KW-1185">Reference proteome</keyword>
<sequence length="836" mass="95157">MLSQVELEMETYAFGKERMEKSIARNEEQGGAGNNPYAQAVYRRFVLPLAERIRADIDSPRIGRAQAHVPLLRAKYDPERQNKRGQAVSAEEQAREWYEAVAFVAVRGALTSCMRDKHGEGSDRDVLKNVGINVYHEYLLTQFADAEPTLFYHLMNDMDRKLSVNENHRMTVMKMQGRKNGIEFVEWGQAQRDQVGAYLCDQLAQLGMLEIGVVTETAASAGAAYRKFQTKTHVKIVLTNEVRKLITQISDFVIEATPFYLPCVAPPMDWVDIDNGGFHTKEMRRLNPWMVKTYAQTRDEYRAAELRNEMAAINALQRVPWRINKRLMEAVSAIAKVHDMEEIISQGELPKPRKPEWLTKDMTKETMSHNQELEFKQWKRDMSNWHTDERLRQNKGNRFYNAMKVARKFAEYPSIYFVYFADFRGRKYVQTTGVSPQGSDLQKALLEFADGKPLLTKDAKDWFCITGANRWGYDKASLPNRVKWVAEHHDQIMAFAADPVHNDEWKTADKPLQFLSWCMEYEQWQVSGDRFLSRIAVGMDGSCNGLQNFSAMLRDAAGGVATNLIPAPLPNDIYQMVADRVTAILLGEDDDAEGYRTLWLGHGLTRSLVKRSVMTLPYGSRQSSWADFIIEDYLKCGKFPSLDKALYGPAARFLSKRMGEAIADTVVAAAGAMEWLQRGSGSILNQGYDRIRWITPSGFPVVQVYWESEEHRINTKLCGNAKLSLRKSTDAVKKSRHRNGIAPNFVHSLDASHLTLVVNAAKAEGIDAFAMIHDDFGTHAADSAALYRIIREVFVSMYERHDVLSAFHSAYPFLPEPPPMGELDLRQVLDSPYFFS</sequence>
<dbReference type="RefSeq" id="YP_009276314.1">
    <property type="nucleotide sequence ID" value="NC_030937.1"/>
</dbReference>
<dbReference type="PROSITE" id="PS00489">
    <property type="entry name" value="RNA_POL_PHAGE_2"/>
    <property type="match status" value="1"/>
</dbReference>
<evidence type="ECO:0000256" key="7">
    <source>
        <dbReference type="ARBA" id="ARBA00023314"/>
    </source>
</evidence>
<evidence type="ECO:0000313" key="11">
    <source>
        <dbReference type="Proteomes" id="UP000224679"/>
    </source>
</evidence>
<dbReference type="PANTHER" id="PTHR10102:SF0">
    <property type="entry name" value="DNA-DIRECTED RNA POLYMERASE, MITOCHONDRIAL"/>
    <property type="match status" value="1"/>
</dbReference>
<dbReference type="EMBL" id="KU595433">
    <property type="protein sequence ID" value="AMM44717.1"/>
    <property type="molecule type" value="Genomic_DNA"/>
</dbReference>
<name>A0A127AVT5_9CAUD</name>
<dbReference type="OrthoDB" id="309at10239"/>
<evidence type="ECO:0000256" key="6">
    <source>
        <dbReference type="ARBA" id="ARBA00023163"/>
    </source>
</evidence>
<comment type="similarity">
    <text evidence="1">Belongs to the phage and mitochondrial RNA polymerase family.</text>
</comment>
<evidence type="ECO:0000256" key="1">
    <source>
        <dbReference type="ARBA" id="ARBA00009493"/>
    </source>
</evidence>
<reference evidence="10 11" key="1">
    <citation type="journal article" date="2016" name="Genome Announc.">
        <title>Complete Genome Sequences of Lytic Bacteriophages of Xanthomonas arboricola pv. juglandis.</title>
        <authorList>
            <person name="Retamales J."/>
            <person name="Vasquez I."/>
            <person name="Santos L."/>
            <person name="Segovia C."/>
            <person name="Ayala M."/>
            <person name="Alvarado R."/>
            <person name="Nunez P."/>
            <person name="Santander J."/>
        </authorList>
    </citation>
    <scope>NUCLEOTIDE SEQUENCE [LARGE SCALE GENOMIC DNA]</scope>
</reference>
<dbReference type="SMART" id="SM01311">
    <property type="entry name" value="RPOL_N"/>
    <property type="match status" value="1"/>
</dbReference>
<dbReference type="Pfam" id="PF00940">
    <property type="entry name" value="RNA_pol"/>
    <property type="match status" value="1"/>
</dbReference>
<evidence type="ECO:0000256" key="5">
    <source>
        <dbReference type="ARBA" id="ARBA00022695"/>
    </source>
</evidence>
<evidence type="ECO:0000256" key="4">
    <source>
        <dbReference type="ARBA" id="ARBA00022679"/>
    </source>
</evidence>
<dbReference type="InterPro" id="IPR029262">
    <property type="entry name" value="RPOL_N"/>
</dbReference>
<dbReference type="Pfam" id="PF14700">
    <property type="entry name" value="RPOL_N"/>
    <property type="match status" value="1"/>
</dbReference>
<protein>
    <recommendedName>
        <fullName evidence="2">DNA-directed RNA polymerase</fullName>
        <ecNumber evidence="2">2.7.7.6</ecNumber>
    </recommendedName>
</protein>
<dbReference type="GO" id="GO:0019083">
    <property type="term" value="P:viral transcription"/>
    <property type="evidence" value="ECO:0007669"/>
    <property type="project" value="UniProtKB-KW"/>
</dbReference>
<keyword evidence="5" id="KW-0548">Nucleotidyltransferase</keyword>
<dbReference type="Gene3D" id="1.10.287.280">
    <property type="match status" value="1"/>
</dbReference>
<dbReference type="InterPro" id="IPR037159">
    <property type="entry name" value="RNA_POL_N_sf"/>
</dbReference>
<dbReference type="InterPro" id="IPR002092">
    <property type="entry name" value="DNA-dir_Rpol_phage-type"/>
</dbReference>
<keyword evidence="6" id="KW-0804">Transcription</keyword>
<dbReference type="PANTHER" id="PTHR10102">
    <property type="entry name" value="DNA-DIRECTED RNA POLYMERASE, MITOCHONDRIAL"/>
    <property type="match status" value="1"/>
</dbReference>
<dbReference type="Gene3D" id="1.10.150.20">
    <property type="entry name" value="5' to 3' exonuclease, C-terminal subdomain"/>
    <property type="match status" value="1"/>
</dbReference>
<evidence type="ECO:0000313" key="10">
    <source>
        <dbReference type="EMBL" id="AMM44717.1"/>
    </source>
</evidence>
<evidence type="ECO:0000256" key="3">
    <source>
        <dbReference type="ARBA" id="ARBA00022478"/>
    </source>
</evidence>
<keyword evidence="7" id="KW-1195">Viral transcription</keyword>
<dbReference type="GO" id="GO:0000428">
    <property type="term" value="C:DNA-directed RNA polymerase complex"/>
    <property type="evidence" value="ECO:0007669"/>
    <property type="project" value="UniProtKB-KW"/>
</dbReference>
<dbReference type="GO" id="GO:0006351">
    <property type="term" value="P:DNA-templated transcription"/>
    <property type="evidence" value="ECO:0007669"/>
    <property type="project" value="InterPro"/>
</dbReference>
<dbReference type="InterPro" id="IPR046950">
    <property type="entry name" value="DNA-dir_Rpol_C_phage-type"/>
</dbReference>
<evidence type="ECO:0000256" key="2">
    <source>
        <dbReference type="ARBA" id="ARBA00012418"/>
    </source>
</evidence>
<dbReference type="GO" id="GO:0003899">
    <property type="term" value="F:DNA-directed RNA polymerase activity"/>
    <property type="evidence" value="ECO:0007669"/>
    <property type="project" value="UniProtKB-EC"/>
</dbReference>
<keyword evidence="3" id="KW-0240">DNA-directed RNA polymerase</keyword>
<dbReference type="InterPro" id="IPR043502">
    <property type="entry name" value="DNA/RNA_pol_sf"/>
</dbReference>
<evidence type="ECO:0000256" key="8">
    <source>
        <dbReference type="ARBA" id="ARBA00048552"/>
    </source>
</evidence>
<dbReference type="GeneID" id="40066187"/>
<proteinExistence type="inferred from homology"/>
<dbReference type="Gene3D" id="1.10.287.260">
    <property type="match status" value="1"/>
</dbReference>
<organism evidence="10 11">
    <name type="scientific">Xanthomonas phage f30-Xaj</name>
    <dbReference type="NCBI Taxonomy" id="1784981"/>
    <lineage>
        <taxon>Viruses</taxon>
        <taxon>Duplodnaviria</taxon>
        <taxon>Heunggongvirae</taxon>
        <taxon>Uroviricota</taxon>
        <taxon>Caudoviricetes</taxon>
        <taxon>Autographivirales</taxon>
        <taxon>Autonotataviridae</taxon>
        <taxon>Gujervirinae</taxon>
        <taxon>Pradovirus</taxon>
        <taxon>Pradovirus f30</taxon>
    </lineage>
</organism>
<dbReference type="Gene3D" id="1.10.1320.10">
    <property type="entry name" value="DNA-directed RNA polymerase, N-terminal domain"/>
    <property type="match status" value="1"/>
</dbReference>
<feature type="domain" description="DNA-directed RNA polymerase N-terminal" evidence="9">
    <location>
        <begin position="2"/>
        <end position="318"/>
    </location>
</feature>
<dbReference type="Proteomes" id="UP000224679">
    <property type="component" value="Segment"/>
</dbReference>
<dbReference type="GO" id="GO:0003677">
    <property type="term" value="F:DNA binding"/>
    <property type="evidence" value="ECO:0007669"/>
    <property type="project" value="InterPro"/>
</dbReference>
<accession>A0A127AVT5</accession>
<dbReference type="EC" id="2.7.7.6" evidence="2"/>
<evidence type="ECO:0000259" key="9">
    <source>
        <dbReference type="SMART" id="SM01311"/>
    </source>
</evidence>
<keyword evidence="4" id="KW-0808">Transferase</keyword>
<dbReference type="InterPro" id="IPR024075">
    <property type="entry name" value="DNA-dir_RNA_pol_helix_hairp_sf"/>
</dbReference>
<dbReference type="KEGG" id="vg:40066187"/>